<dbReference type="EMBL" id="CAADRA010006399">
    <property type="protein sequence ID" value="VFT94892.1"/>
    <property type="molecule type" value="Genomic_DNA"/>
</dbReference>
<dbReference type="Pfam" id="PF06839">
    <property type="entry name" value="Zn_ribbon_GRF"/>
    <property type="match status" value="1"/>
</dbReference>
<feature type="site" description="Interaction with DNA substrate" evidence="10">
    <location>
        <position position="243"/>
    </location>
</feature>
<dbReference type="GO" id="GO:0008311">
    <property type="term" value="F:double-stranded DNA 3'-5' DNA exonuclease activity"/>
    <property type="evidence" value="ECO:0007669"/>
    <property type="project" value="TreeGrafter"/>
</dbReference>
<evidence type="ECO:0000256" key="6">
    <source>
        <dbReference type="ARBA" id="ARBA00022842"/>
    </source>
</evidence>
<dbReference type="InterPro" id="IPR004808">
    <property type="entry name" value="AP_endonuc_1"/>
</dbReference>
<comment type="cofactor">
    <cofactor evidence="9 12">
        <name>Mg(2+)</name>
        <dbReference type="ChEBI" id="CHEBI:18420"/>
    </cofactor>
    <cofactor evidence="9 12">
        <name>Mn(2+)</name>
        <dbReference type="ChEBI" id="CHEBI:29035"/>
    </cofactor>
    <text evidence="9 12">Probably binds two magnesium or manganese ions per subunit.</text>
</comment>
<evidence type="ECO:0000313" key="15">
    <source>
        <dbReference type="EMBL" id="KAF0690422.1"/>
    </source>
</evidence>
<keyword evidence="17" id="KW-1185">Reference proteome</keyword>
<proteinExistence type="inferred from homology"/>
<gene>
    <name evidence="16" type="primary">Aste57867_18154</name>
    <name evidence="15" type="ORF">As57867_018092</name>
    <name evidence="16" type="ORF">ASTE57867_18154</name>
</gene>
<keyword evidence="2 9" id="KW-0479">Metal-binding</keyword>
<dbReference type="InterPro" id="IPR005135">
    <property type="entry name" value="Endo/exonuclease/phosphatase"/>
</dbReference>
<feature type="binding site" evidence="9">
    <location>
        <position position="7"/>
    </location>
    <ligand>
        <name>Mg(2+)</name>
        <dbReference type="ChEBI" id="CHEBI:18420"/>
        <label>1</label>
    </ligand>
</feature>
<evidence type="ECO:0000256" key="10">
    <source>
        <dbReference type="PIRSR" id="PIRSR604808-3"/>
    </source>
</evidence>
<evidence type="ECO:0000256" key="7">
    <source>
        <dbReference type="ARBA" id="ARBA00023242"/>
    </source>
</evidence>
<dbReference type="OrthoDB" id="59648at2759"/>
<dbReference type="GO" id="GO:0006284">
    <property type="term" value="P:base-excision repair"/>
    <property type="evidence" value="ECO:0007669"/>
    <property type="project" value="TreeGrafter"/>
</dbReference>
<evidence type="ECO:0000256" key="5">
    <source>
        <dbReference type="ARBA" id="ARBA00022833"/>
    </source>
</evidence>
<keyword evidence="7" id="KW-0539">Nucleus</keyword>
<evidence type="ECO:0000256" key="11">
    <source>
        <dbReference type="PROSITE-ProRule" id="PRU01343"/>
    </source>
</evidence>
<feature type="active site" description="Proton donor/acceptor" evidence="8">
    <location>
        <position position="151"/>
    </location>
</feature>
<feature type="binding site" evidence="9">
    <location>
        <position position="242"/>
    </location>
    <ligand>
        <name>Mg(2+)</name>
        <dbReference type="ChEBI" id="CHEBI:18420"/>
        <label>1</label>
    </ligand>
</feature>
<evidence type="ECO:0000313" key="17">
    <source>
        <dbReference type="Proteomes" id="UP000332933"/>
    </source>
</evidence>
<dbReference type="Gene3D" id="3.60.10.10">
    <property type="entry name" value="Endonuclease/exonuclease/phosphatase"/>
    <property type="match status" value="1"/>
</dbReference>
<evidence type="ECO:0000259" key="14">
    <source>
        <dbReference type="PROSITE" id="PS51999"/>
    </source>
</evidence>
<evidence type="ECO:0000256" key="9">
    <source>
        <dbReference type="PIRSR" id="PIRSR604808-2"/>
    </source>
</evidence>
<dbReference type="PANTHER" id="PTHR22748:SF4">
    <property type="entry name" value="DNA-(APURINIC OR APYRIMIDINIC SITE) ENDONUCLEASE 2"/>
    <property type="match status" value="1"/>
</dbReference>
<evidence type="ECO:0000256" key="1">
    <source>
        <dbReference type="ARBA" id="ARBA00007092"/>
    </source>
</evidence>
<dbReference type="InterPro" id="IPR010666">
    <property type="entry name" value="Znf_GRF"/>
</dbReference>
<keyword evidence="6 9" id="KW-0460">Magnesium</keyword>
<reference evidence="15" key="2">
    <citation type="submission" date="2019-06" db="EMBL/GenBank/DDBJ databases">
        <title>Genomics analysis of Aphanomyces spp. identifies a new class of oomycete effector associated with host adaptation.</title>
        <authorList>
            <person name="Gaulin E."/>
        </authorList>
    </citation>
    <scope>NUCLEOTIDE SEQUENCE</scope>
    <source>
        <strain evidence="15">CBS 578.67</strain>
    </source>
</reference>
<feature type="region of interest" description="Disordered" evidence="13">
    <location>
        <begin position="287"/>
        <end position="306"/>
    </location>
</feature>
<dbReference type="InterPro" id="IPR036691">
    <property type="entry name" value="Endo/exonu/phosph_ase_sf"/>
</dbReference>
<dbReference type="PROSITE" id="PS51999">
    <property type="entry name" value="ZF_GRF"/>
    <property type="match status" value="1"/>
</dbReference>
<dbReference type="GO" id="GO:0005634">
    <property type="term" value="C:nucleus"/>
    <property type="evidence" value="ECO:0007669"/>
    <property type="project" value="TreeGrafter"/>
</dbReference>
<accession>A0A485L9P4</accession>
<feature type="active site" description="Proton acceptor" evidence="8">
    <location>
        <position position="243"/>
    </location>
</feature>
<dbReference type="PANTHER" id="PTHR22748">
    <property type="entry name" value="AP ENDONUCLEASE"/>
    <property type="match status" value="1"/>
</dbReference>
<keyword evidence="12" id="KW-0227">DNA damage</keyword>
<dbReference type="Pfam" id="PF03372">
    <property type="entry name" value="Exo_endo_phos"/>
    <property type="match status" value="1"/>
</dbReference>
<feature type="site" description="Important for catalytic activity" evidence="10">
    <location>
        <position position="219"/>
    </location>
</feature>
<organism evidence="16 17">
    <name type="scientific">Aphanomyces stellatus</name>
    <dbReference type="NCBI Taxonomy" id="120398"/>
    <lineage>
        <taxon>Eukaryota</taxon>
        <taxon>Sar</taxon>
        <taxon>Stramenopiles</taxon>
        <taxon>Oomycota</taxon>
        <taxon>Saprolegniomycetes</taxon>
        <taxon>Saprolegniales</taxon>
        <taxon>Verrucalvaceae</taxon>
        <taxon>Aphanomyces</taxon>
    </lineage>
</organism>
<reference evidence="16 17" key="1">
    <citation type="submission" date="2019-03" db="EMBL/GenBank/DDBJ databases">
        <authorList>
            <person name="Gaulin E."/>
            <person name="Dumas B."/>
        </authorList>
    </citation>
    <scope>NUCLEOTIDE SEQUENCE [LARGE SCALE GENOMIC DNA]</scope>
    <source>
        <strain evidence="16">CBS 568.67</strain>
    </source>
</reference>
<feature type="site" description="Transition state stabilizer" evidence="10">
    <location>
        <position position="153"/>
    </location>
</feature>
<feature type="binding site" evidence="9">
    <location>
        <position position="151"/>
    </location>
    <ligand>
        <name>Mg(2+)</name>
        <dbReference type="ChEBI" id="CHEBI:18420"/>
        <label>1</label>
    </ligand>
</feature>
<dbReference type="EMBL" id="VJMH01006378">
    <property type="protein sequence ID" value="KAF0690422.1"/>
    <property type="molecule type" value="Genomic_DNA"/>
</dbReference>
<evidence type="ECO:0000256" key="8">
    <source>
        <dbReference type="PIRSR" id="PIRSR604808-1"/>
    </source>
</evidence>
<comment type="similarity">
    <text evidence="1 12">Belongs to the DNA repair enzymes AP/ExoA family.</text>
</comment>
<feature type="binding site" evidence="9">
    <location>
        <position position="38"/>
    </location>
    <ligand>
        <name>Mg(2+)</name>
        <dbReference type="ChEBI" id="CHEBI:18420"/>
        <label>1</label>
    </ligand>
</feature>
<dbReference type="GO" id="GO:0003906">
    <property type="term" value="F:DNA-(apurinic or apyrimidinic site) endonuclease activity"/>
    <property type="evidence" value="ECO:0007669"/>
    <property type="project" value="TreeGrafter"/>
</dbReference>
<feature type="binding site" evidence="9">
    <location>
        <position position="153"/>
    </location>
    <ligand>
        <name>Mg(2+)</name>
        <dbReference type="ChEBI" id="CHEBI:18420"/>
        <label>1</label>
    </ligand>
</feature>
<feature type="domain" description="GRF-type" evidence="14">
    <location>
        <begin position="372"/>
        <end position="421"/>
    </location>
</feature>
<evidence type="ECO:0000256" key="13">
    <source>
        <dbReference type="SAM" id="MobiDB-lite"/>
    </source>
</evidence>
<protein>
    <recommendedName>
        <fullName evidence="12">DNA-(apurinic or apyrimidinic site) endonuclease</fullName>
        <ecNumber evidence="12">3.1.-.-</ecNumber>
    </recommendedName>
</protein>
<dbReference type="NCBIfam" id="TIGR00633">
    <property type="entry name" value="xth"/>
    <property type="match status" value="1"/>
</dbReference>
<evidence type="ECO:0000256" key="4">
    <source>
        <dbReference type="ARBA" id="ARBA00022801"/>
    </source>
</evidence>
<evidence type="ECO:0000256" key="3">
    <source>
        <dbReference type="ARBA" id="ARBA00022771"/>
    </source>
</evidence>
<sequence>MHILTWNINGLRAVLTKAEKSLDDFLDACEADIICFQETKLTRSEMTEPLACPARYDAFYAFSRTKKGYSGVATFVRTASMKTLAAETDLCAFQEGRLVVTVHPQCVLLNVYCPAKACDMERKMQFHDFLTPEIARWRGLHPDKPIIIAGDLNVIHREIDVCIDFLPNEATEWLDELLADEKQPLRDAFRHFHPTEENAYTCWHTLTGARETNYGVRLDYFLVDPALPALDCWLWPSKQGSDHCPVVLRLQSSDRDERGTPTTVPACAKFFPEFAGTQQTIHMFLQRRGQAPPSPPSAPPLSRLAKPPRRQQSIASFFGKQTNSVKTMPQAIPTPTTTAPMTTVESIHQVPEFQSVAASWKTLLTAPTAPLCAGHQLPCLLRTVLKQNENFGRKFYLCPKPEGAAGDPKASCNHFEWVASKKRKVDSPYL</sequence>
<keyword evidence="5" id="KW-0862">Zinc</keyword>
<keyword evidence="9" id="KW-0464">Manganese</keyword>
<dbReference type="PROSITE" id="PS51435">
    <property type="entry name" value="AP_NUCLEASE_F1_4"/>
    <property type="match status" value="1"/>
</dbReference>
<keyword evidence="4" id="KW-0378">Hydrolase</keyword>
<dbReference type="GO" id="GO:0008081">
    <property type="term" value="F:phosphoric diester hydrolase activity"/>
    <property type="evidence" value="ECO:0007669"/>
    <property type="project" value="TreeGrafter"/>
</dbReference>
<keyword evidence="12" id="KW-0234">DNA repair</keyword>
<dbReference type="GO" id="GO:0008270">
    <property type="term" value="F:zinc ion binding"/>
    <property type="evidence" value="ECO:0007669"/>
    <property type="project" value="UniProtKB-KW"/>
</dbReference>
<name>A0A485L9P4_9STRA</name>
<evidence type="ECO:0000256" key="2">
    <source>
        <dbReference type="ARBA" id="ARBA00022723"/>
    </source>
</evidence>
<keyword evidence="3 11" id="KW-0863">Zinc-finger</keyword>
<evidence type="ECO:0000313" key="16">
    <source>
        <dbReference type="EMBL" id="VFT94892.1"/>
    </source>
</evidence>
<dbReference type="AlphaFoldDB" id="A0A485L9P4"/>
<evidence type="ECO:0000256" key="12">
    <source>
        <dbReference type="RuleBase" id="RU362131"/>
    </source>
</evidence>
<dbReference type="SUPFAM" id="SSF56219">
    <property type="entry name" value="DNase I-like"/>
    <property type="match status" value="1"/>
</dbReference>
<feature type="binding site" evidence="9">
    <location>
        <position position="243"/>
    </location>
    <ligand>
        <name>Mg(2+)</name>
        <dbReference type="ChEBI" id="CHEBI:18420"/>
        <label>1</label>
    </ligand>
</feature>
<feature type="active site" evidence="8">
    <location>
        <position position="112"/>
    </location>
</feature>
<dbReference type="EC" id="3.1.-.-" evidence="12"/>
<dbReference type="Proteomes" id="UP000332933">
    <property type="component" value="Unassembled WGS sequence"/>
</dbReference>